<proteinExistence type="predicted"/>
<keyword evidence="3" id="KW-1185">Reference proteome</keyword>
<accession>A0A9W6SP65</accession>
<evidence type="ECO:0000313" key="3">
    <source>
        <dbReference type="Proteomes" id="UP001165079"/>
    </source>
</evidence>
<evidence type="ECO:0000256" key="1">
    <source>
        <dbReference type="SAM" id="MobiDB-lite"/>
    </source>
</evidence>
<dbReference type="Proteomes" id="UP001165079">
    <property type="component" value="Unassembled WGS sequence"/>
</dbReference>
<gene>
    <name evidence="2" type="ORF">Afil01_29980</name>
</gene>
<name>A0A9W6SP65_9ACTN</name>
<protein>
    <submittedName>
        <fullName evidence="2">Uncharacterized protein</fullName>
    </submittedName>
</protein>
<dbReference type="EMBL" id="BSTX01000002">
    <property type="protein sequence ID" value="GLZ78191.1"/>
    <property type="molecule type" value="Genomic_DNA"/>
</dbReference>
<organism evidence="2 3">
    <name type="scientific">Actinorhabdospora filicis</name>
    <dbReference type="NCBI Taxonomy" id="1785913"/>
    <lineage>
        <taxon>Bacteria</taxon>
        <taxon>Bacillati</taxon>
        <taxon>Actinomycetota</taxon>
        <taxon>Actinomycetes</taxon>
        <taxon>Micromonosporales</taxon>
        <taxon>Micromonosporaceae</taxon>
        <taxon>Actinorhabdospora</taxon>
    </lineage>
</organism>
<reference evidence="2" key="1">
    <citation type="submission" date="2023-03" db="EMBL/GenBank/DDBJ databases">
        <title>Actinorhabdospora filicis NBRC 111898.</title>
        <authorList>
            <person name="Ichikawa N."/>
            <person name="Sato H."/>
            <person name="Tonouchi N."/>
        </authorList>
    </citation>
    <scope>NUCLEOTIDE SEQUENCE</scope>
    <source>
        <strain evidence="2">NBRC 111898</strain>
    </source>
</reference>
<sequence>MADLTEDSSGATKTRLLQRIRTERPDLTEVDPCNPQVSRSDCCNDHCILTPADWPVRWPPLSKRLNASQTVPPVSMWRPCTTPQAIGGLDPPGYLTEHFTALRDFHTDATRPGLFILARWD</sequence>
<evidence type="ECO:0000313" key="2">
    <source>
        <dbReference type="EMBL" id="GLZ78191.1"/>
    </source>
</evidence>
<comment type="caution">
    <text evidence="2">The sequence shown here is derived from an EMBL/GenBank/DDBJ whole genome shotgun (WGS) entry which is preliminary data.</text>
</comment>
<feature type="region of interest" description="Disordered" evidence="1">
    <location>
        <begin position="1"/>
        <end position="20"/>
    </location>
</feature>
<dbReference type="AlphaFoldDB" id="A0A9W6SP65"/>